<accession>A0ABU9YWP8</accession>
<dbReference type="EMBL" id="JBDIVE010000002">
    <property type="protein sequence ID" value="MEN3068097.1"/>
    <property type="molecule type" value="Genomic_DNA"/>
</dbReference>
<name>A0ABU9YWP8_9RHOO</name>
<dbReference type="Proteomes" id="UP001410394">
    <property type="component" value="Unassembled WGS sequence"/>
</dbReference>
<reference evidence="2 3" key="1">
    <citation type="journal article" date="2018" name="Int. J. Syst. Evol. Microbiol.">
        <title>Uliginosibacterium sediminicola sp. nov., isolated from freshwater sediment.</title>
        <authorList>
            <person name="Hwang W.M."/>
            <person name="Kim S.M."/>
            <person name="Kang K."/>
            <person name="Ahn T.Y."/>
        </authorList>
    </citation>
    <scope>NUCLEOTIDE SEQUENCE [LARGE SCALE GENOMIC DNA]</scope>
    <source>
        <strain evidence="2 3">M1-21</strain>
    </source>
</reference>
<dbReference type="PROSITE" id="PS01040">
    <property type="entry name" value="SBP_BACTERIAL_5"/>
    <property type="match status" value="1"/>
</dbReference>
<proteinExistence type="predicted"/>
<dbReference type="Gene3D" id="3.10.105.10">
    <property type="entry name" value="Dipeptide-binding Protein, Domain 3"/>
    <property type="match status" value="1"/>
</dbReference>
<dbReference type="CDD" id="cd08500">
    <property type="entry name" value="PBP2_NikA_DppA_OppA_like_4"/>
    <property type="match status" value="1"/>
</dbReference>
<dbReference type="SUPFAM" id="SSF53850">
    <property type="entry name" value="Periplasmic binding protein-like II"/>
    <property type="match status" value="1"/>
</dbReference>
<protein>
    <submittedName>
        <fullName evidence="2">ABC transporter substrate-binding protein</fullName>
    </submittedName>
</protein>
<dbReference type="Gene3D" id="3.40.190.10">
    <property type="entry name" value="Periplasmic binding protein-like II"/>
    <property type="match status" value="1"/>
</dbReference>
<dbReference type="InterPro" id="IPR023765">
    <property type="entry name" value="SBP_5_CS"/>
</dbReference>
<dbReference type="InterPro" id="IPR000914">
    <property type="entry name" value="SBP_5_dom"/>
</dbReference>
<dbReference type="InterPro" id="IPR039424">
    <property type="entry name" value="SBP_5"/>
</dbReference>
<organism evidence="2 3">
    <name type="scientific">Uliginosibacterium sediminicola</name>
    <dbReference type="NCBI Taxonomy" id="2024550"/>
    <lineage>
        <taxon>Bacteria</taxon>
        <taxon>Pseudomonadati</taxon>
        <taxon>Pseudomonadota</taxon>
        <taxon>Betaproteobacteria</taxon>
        <taxon>Rhodocyclales</taxon>
        <taxon>Zoogloeaceae</taxon>
        <taxon>Uliginosibacterium</taxon>
    </lineage>
</organism>
<sequence>MLDKLVADKKLPPVAERLPVAPEVLKIDPKIGQFKIGTYGGTLRTALRGNGDYNAILRLVGNQGLVRWRMDFNGVEPNLAESWTTSADASEYTFKLRKGAKWSDGTPFTADDVLFNMNDLVANKQFFTALPVMFSLKDTAPEVTKIDDYTVKFKFAGPYISFLEQLATPVAQHPTMWQKKYCGQFHPKYNPQINELVAKEKAKDWGTLFRLKCGDLESSARWNNPERPTLDPWIVKEGYGGSATKVVLERNPYFWQVDAAGKQLPYIDRLQLQVISEPETIVLAAINGQLDFQLRNISGIQNRPVLAENQAKGGYKIFNSENVNANAVGLWLNHSTKNEKLRKLIRNHDFREALSLSTDRKEINDIVFLGQATPWQSGPLPQSKWYNEKLGKQYLNHDLKRANELFDKLGLTKKDSDGFRLYPDGGRVSLGAIAQIAQSTMIDTLDLVRKQWAKAGIELVIQSSERTLFYDRAAQNNYDISTDVFPGGMDATFNPRAYLAWHPQESRMSLEWTKYYLSGGKQGEKPSESMEKRLKWFDQWQVAKTQTEADTLFKQILQEAANEFEVIGTVRPAVETAVRNAKLQNVYEKMPSGWTYPTPGPTLLQQWFYAGGK</sequence>
<evidence type="ECO:0000259" key="1">
    <source>
        <dbReference type="Pfam" id="PF00496"/>
    </source>
</evidence>
<dbReference type="Pfam" id="PF00496">
    <property type="entry name" value="SBP_bac_5"/>
    <property type="match status" value="1"/>
</dbReference>
<gene>
    <name evidence="2" type="ORF">ABDB84_06370</name>
</gene>
<feature type="domain" description="Solute-binding protein family 5" evidence="1">
    <location>
        <begin position="75"/>
        <end position="490"/>
    </location>
</feature>
<evidence type="ECO:0000313" key="2">
    <source>
        <dbReference type="EMBL" id="MEN3068097.1"/>
    </source>
</evidence>
<dbReference type="PANTHER" id="PTHR30290:SF62">
    <property type="entry name" value="OLIGOPEPTIDE ABC TRANSPORTER, PERIPLASMIC OLIGOPEPTIDE-BINDING PROTEIN"/>
    <property type="match status" value="1"/>
</dbReference>
<dbReference type="PANTHER" id="PTHR30290">
    <property type="entry name" value="PERIPLASMIC BINDING COMPONENT OF ABC TRANSPORTER"/>
    <property type="match status" value="1"/>
</dbReference>
<keyword evidence="3" id="KW-1185">Reference proteome</keyword>
<evidence type="ECO:0000313" key="3">
    <source>
        <dbReference type="Proteomes" id="UP001410394"/>
    </source>
</evidence>
<dbReference type="RefSeq" id="WP_345918860.1">
    <property type="nucleotide sequence ID" value="NZ_JBDIVE010000002.1"/>
</dbReference>
<comment type="caution">
    <text evidence="2">The sequence shown here is derived from an EMBL/GenBank/DDBJ whole genome shotgun (WGS) entry which is preliminary data.</text>
</comment>